<dbReference type="EMBL" id="DVLT01000012">
    <property type="protein sequence ID" value="HIU02006.1"/>
    <property type="molecule type" value="Genomic_DNA"/>
</dbReference>
<proteinExistence type="inferred from homology"/>
<dbReference type="GO" id="GO:0016787">
    <property type="term" value="F:hydrolase activity"/>
    <property type="evidence" value="ECO:0007669"/>
    <property type="project" value="UniProtKB-KW"/>
</dbReference>
<keyword evidence="2" id="KW-1133">Transmembrane helix</keyword>
<feature type="transmembrane region" description="Helical" evidence="2">
    <location>
        <begin position="565"/>
        <end position="584"/>
    </location>
</feature>
<reference evidence="5" key="2">
    <citation type="journal article" date="2021" name="PeerJ">
        <title>Extensive microbial diversity within the chicken gut microbiome revealed by metagenomics and culture.</title>
        <authorList>
            <person name="Gilroy R."/>
            <person name="Ravi A."/>
            <person name="Getino M."/>
            <person name="Pursley I."/>
            <person name="Horton D.L."/>
            <person name="Alikhan N.F."/>
            <person name="Baker D."/>
            <person name="Gharbi K."/>
            <person name="Hall N."/>
            <person name="Watson M."/>
            <person name="Adriaenssens E.M."/>
            <person name="Foster-Nyarko E."/>
            <person name="Jarju S."/>
            <person name="Secka A."/>
            <person name="Antonio M."/>
            <person name="Oren A."/>
            <person name="Chaudhuri R.R."/>
            <person name="La Ragione R."/>
            <person name="Hildebrand F."/>
            <person name="Pallen M.J."/>
        </authorList>
    </citation>
    <scope>NUCLEOTIDE SEQUENCE</scope>
    <source>
        <strain evidence="5">CHK187-14744</strain>
    </source>
</reference>
<feature type="transmembrane region" description="Helical" evidence="2">
    <location>
        <begin position="310"/>
        <end position="332"/>
    </location>
</feature>
<comment type="caution">
    <text evidence="5">The sequence shown here is derived from an EMBL/GenBank/DDBJ whole genome shotgun (WGS) entry which is preliminary data.</text>
</comment>
<accession>A0A9D1HEU1</accession>
<dbReference type="SUPFAM" id="SSF53474">
    <property type="entry name" value="alpha/beta-Hydrolases"/>
    <property type="match status" value="1"/>
</dbReference>
<evidence type="ECO:0000259" key="4">
    <source>
        <dbReference type="Pfam" id="PF12697"/>
    </source>
</evidence>
<dbReference type="AlphaFoldDB" id="A0A9D1HEU1"/>
<keyword evidence="2" id="KW-0472">Membrane</keyword>
<feature type="transmembrane region" description="Helical" evidence="2">
    <location>
        <begin position="446"/>
        <end position="466"/>
    </location>
</feature>
<evidence type="ECO:0000256" key="2">
    <source>
        <dbReference type="SAM" id="Phobius"/>
    </source>
</evidence>
<dbReference type="Gene3D" id="3.40.50.1820">
    <property type="entry name" value="alpha/beta hydrolase"/>
    <property type="match status" value="1"/>
</dbReference>
<dbReference type="InterPro" id="IPR050261">
    <property type="entry name" value="FrsA_esterase"/>
</dbReference>
<dbReference type="Pfam" id="PF12697">
    <property type="entry name" value="Abhydrolase_6"/>
    <property type="match status" value="1"/>
</dbReference>
<sequence>MGKTKKRTFICLILSIALMLISMVGAHIVQTDGGKVTIKDISWETPQGYVMSALLCIPDGVSAENPAPGIVTSHGMYNNKEMQDINYVELARRGYVVLAMDMYSHGNSENVDDLVTVQTGMYDAVQMLASLDYVDTEHIGITGHSLGGISSNVAVTLDNAADTQLISAVLLNCADATYVDSETGEYTDIYGSRDVGIIAAQYDEFFMQSTDAEGNVTGFAPDYLESSNAQSFLYFGTDPTGQELRTEGEYYYENVDGEEAFRVIYNPDIIHPWSHFSQKSATATINFFNEAFGMPDPIPASDQIWQWKEAFNAVGLVGFAMFVIYFTISLLYTPAFSSLRSKEVIVGTDRKATKKGKLWFWLGLILSAVFGTALYIPLLTNMQIVAYGLMPWAQSAPWGVSTWALLCGLFAIAFMAVSYFVNGKKEGTDLKAIGVKISPARLGKTLLLAVIVICMSFFWVFFADYFFNTDFRLWVLAIKAFGTDKILVSFFPYMVFFLVYYVANSVANNSFNLNDIGMKDGKRGWINTAIVTVFNALPPVILLVYNYSYYFMNKTIRYGSSTPTSMAYVWLFPIAVILPVSAVISRKIYKMTNNPYLPGIINGVIITLITCSNTLTYAF</sequence>
<feature type="transmembrane region" description="Helical" evidence="2">
    <location>
        <begin position="358"/>
        <end position="378"/>
    </location>
</feature>
<feature type="transmembrane region" description="Helical" evidence="2">
    <location>
        <begin position="524"/>
        <end position="545"/>
    </location>
</feature>
<evidence type="ECO:0000256" key="3">
    <source>
        <dbReference type="SAM" id="SignalP"/>
    </source>
</evidence>
<keyword evidence="2" id="KW-0812">Transmembrane</keyword>
<keyword evidence="3" id="KW-0732">Signal</keyword>
<dbReference type="InterPro" id="IPR000073">
    <property type="entry name" value="AB_hydrolase_1"/>
</dbReference>
<feature type="transmembrane region" description="Helical" evidence="2">
    <location>
        <begin position="486"/>
        <end position="503"/>
    </location>
</feature>
<protein>
    <submittedName>
        <fullName evidence="5">Dienelactone hydrolase family protein</fullName>
    </submittedName>
</protein>
<comment type="similarity">
    <text evidence="1">Belongs to the AB hydrolase superfamily. FUS2 hydrolase family.</text>
</comment>
<dbReference type="PANTHER" id="PTHR22946">
    <property type="entry name" value="DIENELACTONE HYDROLASE DOMAIN-CONTAINING PROTEIN-RELATED"/>
    <property type="match status" value="1"/>
</dbReference>
<name>A0A9D1HEU1_9FIRM</name>
<feature type="signal peptide" evidence="3">
    <location>
        <begin position="1"/>
        <end position="26"/>
    </location>
</feature>
<feature type="domain" description="AB hydrolase-1" evidence="4">
    <location>
        <begin position="74"/>
        <end position="191"/>
    </location>
</feature>
<evidence type="ECO:0000256" key="1">
    <source>
        <dbReference type="ARBA" id="ARBA00038115"/>
    </source>
</evidence>
<feature type="transmembrane region" description="Helical" evidence="2">
    <location>
        <begin position="398"/>
        <end position="421"/>
    </location>
</feature>
<keyword evidence="5" id="KW-0378">Hydrolase</keyword>
<organism evidence="5 6">
    <name type="scientific">Candidatus Onthocola gallistercoris</name>
    <dbReference type="NCBI Taxonomy" id="2840876"/>
    <lineage>
        <taxon>Bacteria</taxon>
        <taxon>Bacillati</taxon>
        <taxon>Bacillota</taxon>
        <taxon>Bacilli</taxon>
        <taxon>Candidatus Onthocola</taxon>
    </lineage>
</organism>
<gene>
    <name evidence="5" type="ORF">IAB63_01995</name>
</gene>
<feature type="transmembrane region" description="Helical" evidence="2">
    <location>
        <begin position="596"/>
        <end position="618"/>
    </location>
</feature>
<reference evidence="5" key="1">
    <citation type="submission" date="2020-10" db="EMBL/GenBank/DDBJ databases">
        <authorList>
            <person name="Gilroy R."/>
        </authorList>
    </citation>
    <scope>NUCLEOTIDE SEQUENCE</scope>
    <source>
        <strain evidence="5">CHK187-14744</strain>
    </source>
</reference>
<feature type="chain" id="PRO_5038854522" evidence="3">
    <location>
        <begin position="27"/>
        <end position="619"/>
    </location>
</feature>
<evidence type="ECO:0000313" key="6">
    <source>
        <dbReference type="Proteomes" id="UP000824164"/>
    </source>
</evidence>
<dbReference type="Proteomes" id="UP000824164">
    <property type="component" value="Unassembled WGS sequence"/>
</dbReference>
<evidence type="ECO:0000313" key="5">
    <source>
        <dbReference type="EMBL" id="HIU02006.1"/>
    </source>
</evidence>
<dbReference type="InterPro" id="IPR029058">
    <property type="entry name" value="AB_hydrolase_fold"/>
</dbReference>